<reference evidence="4 5" key="1">
    <citation type="journal article" date="2016" name="Mol. Biol. Evol.">
        <title>Comparative Genomics of Early-Diverging Mushroom-Forming Fungi Provides Insights into the Origins of Lignocellulose Decay Capabilities.</title>
        <authorList>
            <person name="Nagy L.G."/>
            <person name="Riley R."/>
            <person name="Tritt A."/>
            <person name="Adam C."/>
            <person name="Daum C."/>
            <person name="Floudas D."/>
            <person name="Sun H."/>
            <person name="Yadav J.S."/>
            <person name="Pangilinan J."/>
            <person name="Larsson K.H."/>
            <person name="Matsuura K."/>
            <person name="Barry K."/>
            <person name="Labutti K."/>
            <person name="Kuo R."/>
            <person name="Ohm R.A."/>
            <person name="Bhattacharya S.S."/>
            <person name="Shirouzu T."/>
            <person name="Yoshinaga Y."/>
            <person name="Martin F.M."/>
            <person name="Grigoriev I.V."/>
            <person name="Hibbett D.S."/>
        </authorList>
    </citation>
    <scope>NUCLEOTIDE SEQUENCE [LARGE SCALE GENOMIC DNA]</scope>
    <source>
        <strain evidence="4 5">HHB12029</strain>
    </source>
</reference>
<keyword evidence="4" id="KW-0418">Kinase</keyword>
<keyword evidence="2" id="KW-0812">Transmembrane</keyword>
<dbReference type="AlphaFoldDB" id="A0A165L2H6"/>
<evidence type="ECO:0000313" key="5">
    <source>
        <dbReference type="Proteomes" id="UP000077266"/>
    </source>
</evidence>
<protein>
    <submittedName>
        <fullName evidence="4">Kinase-like protein</fullName>
    </submittedName>
</protein>
<feature type="transmembrane region" description="Helical" evidence="2">
    <location>
        <begin position="648"/>
        <end position="667"/>
    </location>
</feature>
<dbReference type="SMART" id="SM00220">
    <property type="entry name" value="S_TKc"/>
    <property type="match status" value="1"/>
</dbReference>
<feature type="transmembrane region" description="Helical" evidence="2">
    <location>
        <begin position="722"/>
        <end position="743"/>
    </location>
</feature>
<dbReference type="GO" id="GO:0005524">
    <property type="term" value="F:ATP binding"/>
    <property type="evidence" value="ECO:0007669"/>
    <property type="project" value="InterPro"/>
</dbReference>
<organism evidence="4 5">
    <name type="scientific">Exidia glandulosa HHB12029</name>
    <dbReference type="NCBI Taxonomy" id="1314781"/>
    <lineage>
        <taxon>Eukaryota</taxon>
        <taxon>Fungi</taxon>
        <taxon>Dikarya</taxon>
        <taxon>Basidiomycota</taxon>
        <taxon>Agaricomycotina</taxon>
        <taxon>Agaricomycetes</taxon>
        <taxon>Auriculariales</taxon>
        <taxon>Exidiaceae</taxon>
        <taxon>Exidia</taxon>
    </lineage>
</organism>
<dbReference type="GO" id="GO:0004674">
    <property type="term" value="F:protein serine/threonine kinase activity"/>
    <property type="evidence" value="ECO:0007669"/>
    <property type="project" value="TreeGrafter"/>
</dbReference>
<name>A0A165L2H6_EXIGL</name>
<sequence>MTDSRGHAAGPASFHDDASTLTPDPFYVVLPSPYETPEEFQLEIPTNGNDDILELTHKLLVSVVYQSNPRLLWTDVAIEVRPNLHCCTPFEFAKTSFWNLWRNHDECTASHSHAYLKKTVGECLQQIKAEVQRDVDAVDASWARRASPQALLASCFPIAARSIVSQLGHALVSDHADTIVVRLQLHRLLPASLTRGAVKYLGPVCLRQQEQLENSLESAQDWLRRRYVLNALQLQSFDDGTGDAFTELKRCILELEDAVKLYEDWLYYHQYASDEFQPGLSGSGGSDPLGDDAGSEASEETAVAYSEPERHTPQPEEDPENLQPTEDTNSMPKKAATSGNIAEEHFHLGQSAFPDLTDDIFFGGSPSARGASSIVHRGTLHQHDGVQTVAVKVVQVCGRDSHRILKRLRRELHIWSGLKHRNILPIIGIYRQWDDTPSLVSPWCAYGNVCKYIDRQHAGGAPSQRISLTLDMLGQLLEALRYLHEHEPPIVHGDLKGDNIFVTDDGVLQLSDFGLSRTKGHVGSLNLESSNSDGRGTVRFMSREQIDCPAATVHSDMWASSCVFVEMFTGRPPFPEHTTIIGVILAVSQGQRPARPVGVTDEVWESQVALQVFGFGFAILGGQVLLPLLIGTILFARNIQRNPLLVSMLFPWVMYSVGVCILLYTGHMNEDVPPRGICYAQLATTLGAVVMASAALVSYSISLYCGSPRADGEEEVPMRTTYLLASIPILGVAGYEMSLLHIFQTKWDELTIERDVLVCAIKGDHEVMRSAEAIAAGATLVSVVLTVDLLCRYWSGLKDVLRGYSGYKQLILAPMKPWKQILLRLVLFEFYCLLAMGACMLLISDPSRGIREAMWSFADSVPLATALIFGTTPDILAAWCFWRRQRDAYGAIP</sequence>
<feature type="region of interest" description="Disordered" evidence="1">
    <location>
        <begin position="279"/>
        <end position="338"/>
    </location>
</feature>
<feature type="transmembrane region" description="Helical" evidence="2">
    <location>
        <begin position="821"/>
        <end position="843"/>
    </location>
</feature>
<feature type="compositionally biased region" description="Acidic residues" evidence="1">
    <location>
        <begin position="289"/>
        <end position="299"/>
    </location>
</feature>
<dbReference type="EMBL" id="KV425932">
    <property type="protein sequence ID" value="KZV97248.1"/>
    <property type="molecule type" value="Genomic_DNA"/>
</dbReference>
<dbReference type="InterPro" id="IPR051681">
    <property type="entry name" value="Ser/Thr_Kinases-Pseudokinases"/>
</dbReference>
<dbReference type="Pfam" id="PF00069">
    <property type="entry name" value="Pkinase"/>
    <property type="match status" value="1"/>
</dbReference>
<dbReference type="InterPro" id="IPR011009">
    <property type="entry name" value="Kinase-like_dom_sf"/>
</dbReference>
<evidence type="ECO:0000256" key="1">
    <source>
        <dbReference type="SAM" id="MobiDB-lite"/>
    </source>
</evidence>
<keyword evidence="2" id="KW-1133">Transmembrane helix</keyword>
<feature type="transmembrane region" description="Helical" evidence="2">
    <location>
        <begin position="679"/>
        <end position="701"/>
    </location>
</feature>
<accession>A0A165L2H6</accession>
<feature type="compositionally biased region" description="Polar residues" evidence="1">
    <location>
        <begin position="322"/>
        <end position="331"/>
    </location>
</feature>
<dbReference type="Proteomes" id="UP000077266">
    <property type="component" value="Unassembled WGS sequence"/>
</dbReference>
<dbReference type="PROSITE" id="PS50011">
    <property type="entry name" value="PROTEIN_KINASE_DOM"/>
    <property type="match status" value="1"/>
</dbReference>
<evidence type="ECO:0000256" key="2">
    <source>
        <dbReference type="SAM" id="Phobius"/>
    </source>
</evidence>
<dbReference type="PANTHER" id="PTHR44329">
    <property type="entry name" value="SERINE/THREONINE-PROTEIN KINASE TNNI3K-RELATED"/>
    <property type="match status" value="1"/>
</dbReference>
<evidence type="ECO:0000259" key="3">
    <source>
        <dbReference type="PROSITE" id="PS50011"/>
    </source>
</evidence>
<keyword evidence="2" id="KW-0472">Membrane</keyword>
<dbReference type="InterPro" id="IPR000719">
    <property type="entry name" value="Prot_kinase_dom"/>
</dbReference>
<feature type="transmembrane region" description="Helical" evidence="2">
    <location>
        <begin position="863"/>
        <end position="882"/>
    </location>
</feature>
<dbReference type="InParanoid" id="A0A165L2H6"/>
<proteinExistence type="predicted"/>
<dbReference type="STRING" id="1314781.A0A165L2H6"/>
<keyword evidence="4" id="KW-0808">Transferase</keyword>
<keyword evidence="5" id="KW-1185">Reference proteome</keyword>
<gene>
    <name evidence="4" type="ORF">EXIGLDRAFT_764542</name>
</gene>
<dbReference type="Gene3D" id="1.10.510.10">
    <property type="entry name" value="Transferase(Phosphotransferase) domain 1"/>
    <property type="match status" value="1"/>
</dbReference>
<dbReference type="SUPFAM" id="SSF56112">
    <property type="entry name" value="Protein kinase-like (PK-like)"/>
    <property type="match status" value="1"/>
</dbReference>
<dbReference type="OrthoDB" id="3046318at2759"/>
<feature type="transmembrane region" description="Helical" evidence="2">
    <location>
        <begin position="612"/>
        <end position="636"/>
    </location>
</feature>
<dbReference type="PROSITE" id="PS00108">
    <property type="entry name" value="PROTEIN_KINASE_ST"/>
    <property type="match status" value="1"/>
</dbReference>
<evidence type="ECO:0000313" key="4">
    <source>
        <dbReference type="EMBL" id="KZV97248.1"/>
    </source>
</evidence>
<dbReference type="PANTHER" id="PTHR44329:SF261">
    <property type="entry name" value="ZINC FINGER CONTAINING PROTEIN KINASE-RELATED"/>
    <property type="match status" value="1"/>
</dbReference>
<feature type="transmembrane region" description="Helical" evidence="2">
    <location>
        <begin position="773"/>
        <end position="794"/>
    </location>
</feature>
<dbReference type="InterPro" id="IPR008271">
    <property type="entry name" value="Ser/Thr_kinase_AS"/>
</dbReference>
<feature type="domain" description="Protein kinase" evidence="3">
    <location>
        <begin position="361"/>
        <end position="653"/>
    </location>
</feature>